<dbReference type="GO" id="GO:0051539">
    <property type="term" value="F:4 iron, 4 sulfur cluster binding"/>
    <property type="evidence" value="ECO:0007669"/>
    <property type="project" value="UniProtKB-KW"/>
</dbReference>
<dbReference type="FunFam" id="3.40.50.11540:FF:000001">
    <property type="entry name" value="NADH dehydrogenase [ubiquinone] flavoprotein 1, mitochondrial"/>
    <property type="match status" value="1"/>
</dbReference>
<dbReference type="InterPro" id="IPR037225">
    <property type="entry name" value="Nuo51_FMN-bd_sf"/>
</dbReference>
<keyword evidence="2" id="KW-0004">4Fe-4S</keyword>
<dbReference type="Proteomes" id="UP000675664">
    <property type="component" value="Unassembled WGS sequence"/>
</dbReference>
<dbReference type="InterPro" id="IPR037207">
    <property type="entry name" value="Nuop51_4Fe4S-bd_sf"/>
</dbReference>
<dbReference type="GO" id="GO:0008137">
    <property type="term" value="F:NADH dehydrogenase (ubiquinone) activity"/>
    <property type="evidence" value="ECO:0007669"/>
    <property type="project" value="InterPro"/>
</dbReference>
<dbReference type="Pfam" id="PF10589">
    <property type="entry name" value="NADH_4Fe-4S"/>
    <property type="match status" value="1"/>
</dbReference>
<dbReference type="GO" id="GO:0010181">
    <property type="term" value="F:FMN binding"/>
    <property type="evidence" value="ECO:0007669"/>
    <property type="project" value="InterPro"/>
</dbReference>
<dbReference type="InterPro" id="IPR001949">
    <property type="entry name" value="NADH-UbQ_OxRdtase_51kDa_CS"/>
</dbReference>
<reference evidence="7" key="1">
    <citation type="submission" date="2021-04" db="EMBL/GenBank/DDBJ databases">
        <title>Sinoanaerobacter chloroacetimidivorans sp. nov., an obligate anaerobic bacterium isolated from anaerobic sludge.</title>
        <authorList>
            <person name="Bao Y."/>
        </authorList>
    </citation>
    <scope>NUCLEOTIDE SEQUENCE</scope>
    <source>
        <strain evidence="7">BAD-6</strain>
    </source>
</reference>
<keyword evidence="3" id="KW-0479">Metal-binding</keyword>
<keyword evidence="5" id="KW-0411">Iron-sulfur</keyword>
<dbReference type="SUPFAM" id="SSF52833">
    <property type="entry name" value="Thioredoxin-like"/>
    <property type="match status" value="1"/>
</dbReference>
<dbReference type="PANTHER" id="PTHR43578:SF3">
    <property type="entry name" value="NADH-QUINONE OXIDOREDUCTASE SUBUNIT F"/>
    <property type="match status" value="1"/>
</dbReference>
<dbReference type="Gene3D" id="3.10.20.600">
    <property type="match status" value="1"/>
</dbReference>
<dbReference type="InterPro" id="IPR011538">
    <property type="entry name" value="Nuo51_FMN-bd"/>
</dbReference>
<evidence type="ECO:0000313" key="7">
    <source>
        <dbReference type="EMBL" id="MBR0598877.1"/>
    </source>
</evidence>
<dbReference type="Gene3D" id="3.30.70.20">
    <property type="match status" value="1"/>
</dbReference>
<dbReference type="CDD" id="cd02980">
    <property type="entry name" value="TRX_Fd_family"/>
    <property type="match status" value="1"/>
</dbReference>
<dbReference type="PROSITE" id="PS00645">
    <property type="entry name" value="COMPLEX1_51K_2"/>
    <property type="match status" value="1"/>
</dbReference>
<dbReference type="EMBL" id="JAGSND010000009">
    <property type="protein sequence ID" value="MBR0598877.1"/>
    <property type="molecule type" value="Genomic_DNA"/>
</dbReference>
<keyword evidence="8" id="KW-1185">Reference proteome</keyword>
<dbReference type="InterPro" id="IPR019554">
    <property type="entry name" value="Soluble_ligand-bd"/>
</dbReference>
<dbReference type="PROSITE" id="PS51379">
    <property type="entry name" value="4FE4S_FER_2"/>
    <property type="match status" value="2"/>
</dbReference>
<dbReference type="Pfam" id="PF10531">
    <property type="entry name" value="SLBB"/>
    <property type="match status" value="1"/>
</dbReference>
<dbReference type="InterPro" id="IPR017900">
    <property type="entry name" value="4Fe4S_Fe_S_CS"/>
</dbReference>
<feature type="domain" description="4Fe-4S ferredoxin-type" evidence="6">
    <location>
        <begin position="526"/>
        <end position="555"/>
    </location>
</feature>
<reference evidence="7" key="2">
    <citation type="submission" date="2021-04" db="EMBL/GenBank/DDBJ databases">
        <authorList>
            <person name="Liu J."/>
        </authorList>
    </citation>
    <scope>NUCLEOTIDE SEQUENCE</scope>
    <source>
        <strain evidence="7">BAD-6</strain>
    </source>
</reference>
<evidence type="ECO:0000256" key="5">
    <source>
        <dbReference type="ARBA" id="ARBA00023014"/>
    </source>
</evidence>
<organism evidence="7 8">
    <name type="scientific">Sinanaerobacter chloroacetimidivorans</name>
    <dbReference type="NCBI Taxonomy" id="2818044"/>
    <lineage>
        <taxon>Bacteria</taxon>
        <taxon>Bacillati</taxon>
        <taxon>Bacillota</taxon>
        <taxon>Clostridia</taxon>
        <taxon>Peptostreptococcales</taxon>
        <taxon>Anaerovoracaceae</taxon>
        <taxon>Sinanaerobacter</taxon>
    </lineage>
</organism>
<comment type="caution">
    <text evidence="7">The sequence shown here is derived from an EMBL/GenBank/DDBJ whole genome shotgun (WGS) entry which is preliminary data.</text>
</comment>
<dbReference type="SUPFAM" id="SSF142984">
    <property type="entry name" value="Nqo1 middle domain-like"/>
    <property type="match status" value="1"/>
</dbReference>
<sequence length="583" mass="62571">MKIIIGQGSCGIASGAKKAEAEFKRLIDENNLNVAVSITGCIGSCYLEPIVDIIDNDGCLTRYVHMTSDKVEAVVNSHLIGNKPVSEYLIPESGREFLEKQTRIALKNCGIINPEDINDYIAAGGYQAVKKALLEMDGDMICKEIEKSGLRGRGGGGFPTGKKWIQVRSQQEPVKYIVCNGDEGDPGAFMDRSVMEGDPHKMLEGMIIAGIATGAQVGYIYVRAEYPLAVHRLQVAISQAEEAGYLGNNILGTNFSFQIRINLGAGAFVCGEGSALTASIEGNRGMPRVKPPRTVEQGLFGKPTVLNNVETFAHVPYIITHGAKGYRQFGIEKSPGTKAFALTGNVNNTGLIEVPMGTTLRTVIFEIGGGVKNGKAFKSVQIGGPSGGCLTEKHLDLSLDFDSLTKAGAMIGSGGLVVMDDSTCMVGIAKYFMNFTEHESCGKCVPCREGTHVMNEILEDIVNGRGTVEQIDMLQELADTITKTALCGLGKTAASPVVSTIREFKDEYLAHVVDKHCPTGSCPGLRQIVIIPEKCRGCSKCQMVCPVNAISGKRKEPYVIDVAKCVKCKMCLDSCNFDAIVEN</sequence>
<dbReference type="GO" id="GO:0046872">
    <property type="term" value="F:metal ion binding"/>
    <property type="evidence" value="ECO:0007669"/>
    <property type="project" value="UniProtKB-KW"/>
</dbReference>
<dbReference type="Pfam" id="PF01512">
    <property type="entry name" value="Complex1_51K"/>
    <property type="match status" value="1"/>
</dbReference>
<dbReference type="InterPro" id="IPR017896">
    <property type="entry name" value="4Fe4S_Fe-S-bd"/>
</dbReference>
<protein>
    <submittedName>
        <fullName evidence="7">SLBB domain-containing protein</fullName>
    </submittedName>
</protein>
<dbReference type="InterPro" id="IPR036249">
    <property type="entry name" value="Thioredoxin-like_sf"/>
</dbReference>
<dbReference type="Pfam" id="PF00037">
    <property type="entry name" value="Fer4"/>
    <property type="match status" value="1"/>
</dbReference>
<comment type="similarity">
    <text evidence="1">Belongs to the complex I 51 kDa subunit family.</text>
</comment>
<dbReference type="SMART" id="SM00928">
    <property type="entry name" value="NADH_4Fe-4S"/>
    <property type="match status" value="1"/>
</dbReference>
<dbReference type="FunFam" id="1.20.1440.230:FF:000001">
    <property type="entry name" value="Mitochondrial NADH dehydrogenase flavoprotein 1"/>
    <property type="match status" value="1"/>
</dbReference>
<dbReference type="InterPro" id="IPR019575">
    <property type="entry name" value="Nuop51_4Fe4S-bd"/>
</dbReference>
<dbReference type="Gene3D" id="3.40.50.11540">
    <property type="entry name" value="NADH-ubiquinone oxidoreductase 51kDa subunit"/>
    <property type="match status" value="1"/>
</dbReference>
<accession>A0A8J7W153</accession>
<dbReference type="RefSeq" id="WP_227019005.1">
    <property type="nucleotide sequence ID" value="NZ_JAGSND010000009.1"/>
</dbReference>
<feature type="domain" description="4Fe-4S ferredoxin-type" evidence="6">
    <location>
        <begin position="556"/>
        <end position="583"/>
    </location>
</feature>
<keyword evidence="4" id="KW-0408">Iron</keyword>
<dbReference type="PANTHER" id="PTHR43578">
    <property type="entry name" value="NADH-QUINONE OXIDOREDUCTASE SUBUNIT F"/>
    <property type="match status" value="1"/>
</dbReference>
<dbReference type="Gene3D" id="1.20.1440.230">
    <property type="entry name" value="NADH-ubiquinone oxidoreductase 51kDa subunit, iron-sulphur binding domain"/>
    <property type="match status" value="1"/>
</dbReference>
<evidence type="ECO:0000256" key="3">
    <source>
        <dbReference type="ARBA" id="ARBA00022723"/>
    </source>
</evidence>
<evidence type="ECO:0000259" key="6">
    <source>
        <dbReference type="PROSITE" id="PS51379"/>
    </source>
</evidence>
<dbReference type="Gene3D" id="6.10.250.1450">
    <property type="match status" value="1"/>
</dbReference>
<dbReference type="SUPFAM" id="SSF54862">
    <property type="entry name" value="4Fe-4S ferredoxins"/>
    <property type="match status" value="1"/>
</dbReference>
<evidence type="ECO:0000256" key="1">
    <source>
        <dbReference type="ARBA" id="ARBA00007523"/>
    </source>
</evidence>
<evidence type="ECO:0000256" key="4">
    <source>
        <dbReference type="ARBA" id="ARBA00023004"/>
    </source>
</evidence>
<dbReference type="SUPFAM" id="SSF140490">
    <property type="entry name" value="Nqo1C-terminal domain-like"/>
    <property type="match status" value="1"/>
</dbReference>
<dbReference type="Gene3D" id="3.40.30.10">
    <property type="entry name" value="Glutaredoxin"/>
    <property type="match status" value="1"/>
</dbReference>
<dbReference type="SUPFAM" id="SSF142019">
    <property type="entry name" value="Nqo1 FMN-binding domain-like"/>
    <property type="match status" value="1"/>
</dbReference>
<name>A0A8J7W153_9FIRM</name>
<evidence type="ECO:0000256" key="2">
    <source>
        <dbReference type="ARBA" id="ARBA00022485"/>
    </source>
</evidence>
<dbReference type="AlphaFoldDB" id="A0A8J7W153"/>
<gene>
    <name evidence="7" type="ORF">KCX82_13380</name>
</gene>
<dbReference type="PROSITE" id="PS00198">
    <property type="entry name" value="4FE4S_FER_1"/>
    <property type="match status" value="1"/>
</dbReference>
<proteinExistence type="inferred from homology"/>
<evidence type="ECO:0000313" key="8">
    <source>
        <dbReference type="Proteomes" id="UP000675664"/>
    </source>
</evidence>